<keyword evidence="1" id="KW-0472">Membrane</keyword>
<keyword evidence="3" id="KW-1185">Reference proteome</keyword>
<feature type="transmembrane region" description="Helical" evidence="1">
    <location>
        <begin position="144"/>
        <end position="165"/>
    </location>
</feature>
<dbReference type="RefSeq" id="WP_187302378.1">
    <property type="nucleotide sequence ID" value="NZ_JACRYT010000003.1"/>
</dbReference>
<evidence type="ECO:0000313" key="2">
    <source>
        <dbReference type="EMBL" id="MBC6679282.1"/>
    </source>
</evidence>
<feature type="transmembrane region" description="Helical" evidence="1">
    <location>
        <begin position="228"/>
        <end position="248"/>
    </location>
</feature>
<sequence length="253" mass="28120">MNLLLIEGRKLKRSKLLWILIAAILIMWIPCVLNADVNFDMETEGISPENNFFIQGFMGFAWFLFPASIVVITVLIAQTERKNRGLLKMLSLPVHPGGLCLSKFVILLFLLAAEMLFMVLGYFLSAEAASGLEHYDFSVDVSMVLRTAGLVYLASVPMVALYYMLSVLITSSVFSVGIGLALIVPSVLVMNTKAWFVYPPCYPFRIVTAQMHDLATKMGSFDYELVPWIPAAAVITVLCIVISCIFFGRGEVR</sequence>
<evidence type="ECO:0000256" key="1">
    <source>
        <dbReference type="SAM" id="Phobius"/>
    </source>
</evidence>
<name>A0A923NJL2_9FIRM</name>
<comment type="caution">
    <text evidence="2">The sequence shown here is derived from an EMBL/GenBank/DDBJ whole genome shotgun (WGS) entry which is preliminary data.</text>
</comment>
<accession>A0A923NJL2</accession>
<feature type="transmembrane region" description="Helical" evidence="1">
    <location>
        <begin position="55"/>
        <end position="77"/>
    </location>
</feature>
<dbReference type="Proteomes" id="UP000602647">
    <property type="component" value="Unassembled WGS sequence"/>
</dbReference>
<feature type="transmembrane region" description="Helical" evidence="1">
    <location>
        <begin position="172"/>
        <end position="190"/>
    </location>
</feature>
<dbReference type="CDD" id="cd21809">
    <property type="entry name" value="ABC-2_lan_permease-like"/>
    <property type="match status" value="1"/>
</dbReference>
<dbReference type="AlphaFoldDB" id="A0A923NJL2"/>
<proteinExistence type="predicted"/>
<reference evidence="2" key="1">
    <citation type="submission" date="2020-08" db="EMBL/GenBank/DDBJ databases">
        <title>Genome public.</title>
        <authorList>
            <person name="Liu C."/>
            <person name="Sun Q."/>
        </authorList>
    </citation>
    <scope>NUCLEOTIDE SEQUENCE</scope>
    <source>
        <strain evidence="2">BX12</strain>
    </source>
</reference>
<keyword evidence="1" id="KW-0812">Transmembrane</keyword>
<dbReference type="EMBL" id="JACRYT010000003">
    <property type="protein sequence ID" value="MBC6679282.1"/>
    <property type="molecule type" value="Genomic_DNA"/>
</dbReference>
<feature type="transmembrane region" description="Helical" evidence="1">
    <location>
        <begin position="98"/>
        <end position="124"/>
    </location>
</feature>
<organism evidence="2 3">
    <name type="scientific">Zhenpiania hominis</name>
    <dbReference type="NCBI Taxonomy" id="2763644"/>
    <lineage>
        <taxon>Bacteria</taxon>
        <taxon>Bacillati</taxon>
        <taxon>Bacillota</taxon>
        <taxon>Clostridia</taxon>
        <taxon>Peptostreptococcales</taxon>
        <taxon>Anaerovoracaceae</taxon>
        <taxon>Zhenpiania</taxon>
    </lineage>
</organism>
<protein>
    <submittedName>
        <fullName evidence="2">ABC transporter permease</fullName>
    </submittedName>
</protein>
<dbReference type="Pfam" id="PF12730">
    <property type="entry name" value="ABC2_membrane_4"/>
    <property type="match status" value="1"/>
</dbReference>
<feature type="transmembrane region" description="Helical" evidence="1">
    <location>
        <begin position="16"/>
        <end position="35"/>
    </location>
</feature>
<gene>
    <name evidence="2" type="ORF">H9L42_05505</name>
</gene>
<evidence type="ECO:0000313" key="3">
    <source>
        <dbReference type="Proteomes" id="UP000602647"/>
    </source>
</evidence>
<keyword evidence="1" id="KW-1133">Transmembrane helix</keyword>